<dbReference type="Gene3D" id="1.10.260.160">
    <property type="match status" value="1"/>
</dbReference>
<dbReference type="Gene3D" id="3.40.50.1820">
    <property type="entry name" value="alpha/beta hydrolase"/>
    <property type="match status" value="1"/>
</dbReference>
<dbReference type="Proteomes" id="UP000321532">
    <property type="component" value="Unassembled WGS sequence"/>
</dbReference>
<accession>A0A512ASP3</accession>
<reference evidence="2 3" key="1">
    <citation type="submission" date="2019-07" db="EMBL/GenBank/DDBJ databases">
        <title>Whole genome shotgun sequence of Adhaeribacter aerolatus NBRC 106133.</title>
        <authorList>
            <person name="Hosoyama A."/>
            <person name="Uohara A."/>
            <person name="Ohji S."/>
            <person name="Ichikawa N."/>
        </authorList>
    </citation>
    <scope>NUCLEOTIDE SEQUENCE [LARGE SCALE GENOMIC DNA]</scope>
    <source>
        <strain evidence="2 3">NBRC 106133</strain>
    </source>
</reference>
<evidence type="ECO:0000313" key="2">
    <source>
        <dbReference type="EMBL" id="GEO02710.1"/>
    </source>
</evidence>
<comment type="caution">
    <text evidence="2">The sequence shown here is derived from an EMBL/GenBank/DDBJ whole genome shotgun (WGS) entry which is preliminary data.</text>
</comment>
<dbReference type="PANTHER" id="PTHR34853">
    <property type="match status" value="1"/>
</dbReference>
<dbReference type="PIRSF" id="PIRSF029171">
    <property type="entry name" value="Esterase_LipA"/>
    <property type="match status" value="1"/>
</dbReference>
<sequence length="406" mass="44471">MKKNIILSWLLLLWLFVSTGCQREEAKAVAPAPEKDHLVTAKLLTELPQAILQAMADNRGYPGIKNDIKNDIQVYHVTYLTTYQGKEIKASGLMCVPKNVIGAMPVLSGHHGTTFEQQDAPTNFPAAFSGFELFASAGYLTVIPDYIGYGVSKDIFHPYYNQQYSALAVIDLIKAAKSYAKKNALTLNDQLFLVGYSEGGYVTLAAQKEIETNPSHKLTVTASASGAGGYDLADMLAEVKSGKPYPNPSYLAFILQAFNSANGWNRPLTELFKEPYASQMPSLFNGTASAGTINRALPKEPEKLFNAEFFANLKKEDGELTLKKALVDNSIVTNWVPQSPTKIYQGTADAVVFYQNSKNSYDKFVAAGAKNLEFIPIQGGTHGSSIEPMLKSVIPWFQSLKEPAKQ</sequence>
<protein>
    <submittedName>
        <fullName evidence="2">Uncharacterized protein</fullName>
    </submittedName>
</protein>
<dbReference type="GO" id="GO:0004806">
    <property type="term" value="F:triacylglycerol lipase activity"/>
    <property type="evidence" value="ECO:0007669"/>
    <property type="project" value="InterPro"/>
</dbReference>
<evidence type="ECO:0000313" key="3">
    <source>
        <dbReference type="Proteomes" id="UP000321532"/>
    </source>
</evidence>
<dbReference type="InterPro" id="IPR029058">
    <property type="entry name" value="AB_hydrolase_fold"/>
</dbReference>
<feature type="signal peptide" evidence="1">
    <location>
        <begin position="1"/>
        <end position="23"/>
    </location>
</feature>
<dbReference type="Pfam" id="PF03583">
    <property type="entry name" value="LIP"/>
    <property type="match status" value="1"/>
</dbReference>
<evidence type="ECO:0000256" key="1">
    <source>
        <dbReference type="SAM" id="SignalP"/>
    </source>
</evidence>
<dbReference type="InterPro" id="IPR005152">
    <property type="entry name" value="Lipase_secreted"/>
</dbReference>
<gene>
    <name evidence="2" type="ORF">AAE02nite_03740</name>
</gene>
<name>A0A512ASP3_9BACT</name>
<dbReference type="PROSITE" id="PS51257">
    <property type="entry name" value="PROKAR_LIPOPROTEIN"/>
    <property type="match status" value="1"/>
</dbReference>
<feature type="chain" id="PRO_5022060113" evidence="1">
    <location>
        <begin position="24"/>
        <end position="406"/>
    </location>
</feature>
<dbReference type="EMBL" id="BJYS01000001">
    <property type="protein sequence ID" value="GEO02710.1"/>
    <property type="molecule type" value="Genomic_DNA"/>
</dbReference>
<dbReference type="PANTHER" id="PTHR34853:SF1">
    <property type="entry name" value="LIPASE 5"/>
    <property type="match status" value="1"/>
</dbReference>
<dbReference type="RefSeq" id="WP_146894732.1">
    <property type="nucleotide sequence ID" value="NZ_BJYS01000001.1"/>
</dbReference>
<dbReference type="SUPFAM" id="SSF53474">
    <property type="entry name" value="alpha/beta-Hydrolases"/>
    <property type="match status" value="1"/>
</dbReference>
<dbReference type="OrthoDB" id="9798122at2"/>
<keyword evidence="1" id="KW-0732">Signal</keyword>
<proteinExistence type="predicted"/>
<dbReference type="GO" id="GO:0016042">
    <property type="term" value="P:lipid catabolic process"/>
    <property type="evidence" value="ECO:0007669"/>
    <property type="project" value="InterPro"/>
</dbReference>
<keyword evidence="3" id="KW-1185">Reference proteome</keyword>
<organism evidence="2 3">
    <name type="scientific">Adhaeribacter aerolatus</name>
    <dbReference type="NCBI Taxonomy" id="670289"/>
    <lineage>
        <taxon>Bacteria</taxon>
        <taxon>Pseudomonadati</taxon>
        <taxon>Bacteroidota</taxon>
        <taxon>Cytophagia</taxon>
        <taxon>Cytophagales</taxon>
        <taxon>Hymenobacteraceae</taxon>
        <taxon>Adhaeribacter</taxon>
    </lineage>
</organism>
<dbReference type="AlphaFoldDB" id="A0A512ASP3"/>